<proteinExistence type="predicted"/>
<dbReference type="AlphaFoldDB" id="A0A7C1FI89"/>
<evidence type="ECO:0000313" key="2">
    <source>
        <dbReference type="EMBL" id="HDX31154.1"/>
    </source>
</evidence>
<keyword evidence="1" id="KW-0472">Membrane</keyword>
<gene>
    <name evidence="2" type="ORF">ENQ20_06620</name>
</gene>
<keyword evidence="1" id="KW-0812">Transmembrane</keyword>
<name>A0A7C1FI89_9CHLR</name>
<dbReference type="Pfam" id="PF11750">
    <property type="entry name" value="DUF3307"/>
    <property type="match status" value="1"/>
</dbReference>
<dbReference type="EMBL" id="DSMG01000074">
    <property type="protein sequence ID" value="HDX31154.1"/>
    <property type="molecule type" value="Genomic_DNA"/>
</dbReference>
<organism evidence="2">
    <name type="scientific">Caldilinea aerophila</name>
    <dbReference type="NCBI Taxonomy" id="133453"/>
    <lineage>
        <taxon>Bacteria</taxon>
        <taxon>Bacillati</taxon>
        <taxon>Chloroflexota</taxon>
        <taxon>Caldilineae</taxon>
        <taxon>Caldilineales</taxon>
        <taxon>Caldilineaceae</taxon>
        <taxon>Caldilinea</taxon>
    </lineage>
</organism>
<sequence>MTLFTWLLIGHLIGDWMLQNDWMARYKRGRWWSLECITHCLIYSLSVLLAAWWGGQEALTFSQLLSSFFLVFVSHWLIDGFNLSGWWGQVINQTQTDFVRIMVDQSMHLIVLGVCVSWIFV</sequence>
<accession>A0A7C1FI89</accession>
<reference evidence="2" key="1">
    <citation type="journal article" date="2020" name="mSystems">
        <title>Genome- and Community-Level Interaction Insights into Carbon Utilization and Element Cycling Functions of Hydrothermarchaeota in Hydrothermal Sediment.</title>
        <authorList>
            <person name="Zhou Z."/>
            <person name="Liu Y."/>
            <person name="Xu W."/>
            <person name="Pan J."/>
            <person name="Luo Z.H."/>
            <person name="Li M."/>
        </authorList>
    </citation>
    <scope>NUCLEOTIDE SEQUENCE [LARGE SCALE GENOMIC DNA]</scope>
    <source>
        <strain evidence="2">SpSt-289</strain>
    </source>
</reference>
<feature type="transmembrane region" description="Helical" evidence="1">
    <location>
        <begin position="59"/>
        <end position="78"/>
    </location>
</feature>
<feature type="transmembrane region" description="Helical" evidence="1">
    <location>
        <begin position="32"/>
        <end position="53"/>
    </location>
</feature>
<dbReference type="InterPro" id="IPR021737">
    <property type="entry name" value="Phage_phiKZ_Orf197"/>
</dbReference>
<keyword evidence="1" id="KW-1133">Transmembrane helix</keyword>
<comment type="caution">
    <text evidence="2">The sequence shown here is derived from an EMBL/GenBank/DDBJ whole genome shotgun (WGS) entry which is preliminary data.</text>
</comment>
<feature type="transmembrane region" description="Helical" evidence="1">
    <location>
        <begin position="98"/>
        <end position="120"/>
    </location>
</feature>
<protein>
    <submittedName>
        <fullName evidence="2">DUF3307 domain-containing protein</fullName>
    </submittedName>
</protein>
<evidence type="ECO:0000256" key="1">
    <source>
        <dbReference type="SAM" id="Phobius"/>
    </source>
</evidence>